<organism evidence="2 3">
    <name type="scientific">Pseudocercospora fuligena</name>
    <dbReference type="NCBI Taxonomy" id="685502"/>
    <lineage>
        <taxon>Eukaryota</taxon>
        <taxon>Fungi</taxon>
        <taxon>Dikarya</taxon>
        <taxon>Ascomycota</taxon>
        <taxon>Pezizomycotina</taxon>
        <taxon>Dothideomycetes</taxon>
        <taxon>Dothideomycetidae</taxon>
        <taxon>Mycosphaerellales</taxon>
        <taxon>Mycosphaerellaceae</taxon>
        <taxon>Pseudocercospora</taxon>
    </lineage>
</organism>
<keyword evidence="3" id="KW-1185">Reference proteome</keyword>
<dbReference type="InterPro" id="IPR001279">
    <property type="entry name" value="Metallo-B-lactamas"/>
</dbReference>
<dbReference type="EMBL" id="JABCIY010000217">
    <property type="protein sequence ID" value="KAF7188042.1"/>
    <property type="molecule type" value="Genomic_DNA"/>
</dbReference>
<evidence type="ECO:0000313" key="2">
    <source>
        <dbReference type="EMBL" id="KAF7188042.1"/>
    </source>
</evidence>
<dbReference type="SMART" id="SM00849">
    <property type="entry name" value="Lactamase_B"/>
    <property type="match status" value="1"/>
</dbReference>
<dbReference type="Proteomes" id="UP000660729">
    <property type="component" value="Unassembled WGS sequence"/>
</dbReference>
<dbReference type="AlphaFoldDB" id="A0A8H6RCG0"/>
<sequence>MPSLRANIYVAPPIPFSGPNGKVRGHWSPISSTLIHGEKEAVLVDTPITKAQNKDLADWVERTIPTKKLITLYITHGHADHWLGIGYLQKRFPGLKAVASRGTIEHMKEQIEPNAFPAVWGERFQGQLDEDFVLAEPLPANGEFHLEGCVLKAVEVGHSDTHDSTVLWVPDIKLAVCGDVVYGDVHQMLAYAKTKELREEWIRAIEKVEDLGPELVVAGHKKADELDGVFHLEASKQYIRDFGAFIEGGAKDARELGRLMLEKYPTRFNPGALYAGCMAAFPSKKASL</sequence>
<reference evidence="2" key="1">
    <citation type="submission" date="2020-04" db="EMBL/GenBank/DDBJ databases">
        <title>Draft genome resource of the tomato pathogen Pseudocercospora fuligena.</title>
        <authorList>
            <person name="Zaccaron A."/>
        </authorList>
    </citation>
    <scope>NUCLEOTIDE SEQUENCE</scope>
    <source>
        <strain evidence="2">PF001</strain>
    </source>
</reference>
<dbReference type="Gene3D" id="3.60.15.10">
    <property type="entry name" value="Ribonuclease Z/Hydroxyacylglutathione hydrolase-like"/>
    <property type="match status" value="1"/>
</dbReference>
<accession>A0A8H6RCG0</accession>
<dbReference type="SUPFAM" id="SSF56281">
    <property type="entry name" value="Metallo-hydrolase/oxidoreductase"/>
    <property type="match status" value="1"/>
</dbReference>
<dbReference type="CDD" id="cd07739">
    <property type="entry name" value="metallo-hydrolase-like_MBL-fold"/>
    <property type="match status" value="1"/>
</dbReference>
<dbReference type="Pfam" id="PF00753">
    <property type="entry name" value="Lactamase_B"/>
    <property type="match status" value="1"/>
</dbReference>
<dbReference type="InterPro" id="IPR050855">
    <property type="entry name" value="NDM-1-like"/>
</dbReference>
<dbReference type="OrthoDB" id="536211at2759"/>
<name>A0A8H6RCG0_9PEZI</name>
<proteinExistence type="predicted"/>
<evidence type="ECO:0000259" key="1">
    <source>
        <dbReference type="SMART" id="SM00849"/>
    </source>
</evidence>
<gene>
    <name evidence="2" type="ORF">HII31_10614</name>
</gene>
<comment type="caution">
    <text evidence="2">The sequence shown here is derived from an EMBL/GenBank/DDBJ whole genome shotgun (WGS) entry which is preliminary data.</text>
</comment>
<dbReference type="PANTHER" id="PTHR42951">
    <property type="entry name" value="METALLO-BETA-LACTAMASE DOMAIN-CONTAINING"/>
    <property type="match status" value="1"/>
</dbReference>
<dbReference type="InterPro" id="IPR036866">
    <property type="entry name" value="RibonucZ/Hydroxyglut_hydro"/>
</dbReference>
<evidence type="ECO:0000313" key="3">
    <source>
        <dbReference type="Proteomes" id="UP000660729"/>
    </source>
</evidence>
<protein>
    <submittedName>
        <fullName evidence="2">Metallo-beta-lactamase type 2</fullName>
    </submittedName>
</protein>
<feature type="domain" description="Metallo-beta-lactamase" evidence="1">
    <location>
        <begin position="29"/>
        <end position="220"/>
    </location>
</feature>
<dbReference type="PANTHER" id="PTHR42951:SF14">
    <property type="entry name" value="METALLO-BETA-LACTAMASE SUPERFAMILY PROTEIN"/>
    <property type="match status" value="1"/>
</dbReference>